<keyword evidence="9" id="KW-0472">Membrane</keyword>
<dbReference type="Pfam" id="PF02050">
    <property type="entry name" value="FliJ"/>
    <property type="match status" value="1"/>
</dbReference>
<evidence type="ECO:0000256" key="7">
    <source>
        <dbReference type="ARBA" id="ARBA00022795"/>
    </source>
</evidence>
<keyword evidence="5" id="KW-1003">Cell membrane</keyword>
<keyword evidence="12" id="KW-0966">Cell projection</keyword>
<comment type="subcellular location">
    <subcellularLocation>
        <location evidence="1">Cell membrane</location>
        <topology evidence="1">Peripheral membrane protein</topology>
        <orientation evidence="1">Cytoplasmic side</orientation>
    </subcellularLocation>
</comment>
<evidence type="ECO:0000256" key="4">
    <source>
        <dbReference type="ARBA" id="ARBA00022448"/>
    </source>
</evidence>
<evidence type="ECO:0000256" key="2">
    <source>
        <dbReference type="ARBA" id="ARBA00010004"/>
    </source>
</evidence>
<dbReference type="GO" id="GO:0009288">
    <property type="term" value="C:bacterial-type flagellum"/>
    <property type="evidence" value="ECO:0007669"/>
    <property type="project" value="InterPro"/>
</dbReference>
<dbReference type="GO" id="GO:0006935">
    <property type="term" value="P:chemotaxis"/>
    <property type="evidence" value="ECO:0007669"/>
    <property type="project" value="UniProtKB-KW"/>
</dbReference>
<evidence type="ECO:0000256" key="5">
    <source>
        <dbReference type="ARBA" id="ARBA00022475"/>
    </source>
</evidence>
<organism evidence="12 13">
    <name type="scientific">Alkalihalophilus pseudofirmus</name>
    <name type="common">Bacillus pseudofirmus</name>
    <dbReference type="NCBI Taxonomy" id="79885"/>
    <lineage>
        <taxon>Bacteria</taxon>
        <taxon>Bacillati</taxon>
        <taxon>Bacillota</taxon>
        <taxon>Bacilli</taxon>
        <taxon>Bacillales</taxon>
        <taxon>Bacillaceae</taxon>
        <taxon>Alkalihalophilus</taxon>
    </lineage>
</organism>
<evidence type="ECO:0000256" key="8">
    <source>
        <dbReference type="ARBA" id="ARBA00022927"/>
    </source>
</evidence>
<keyword evidence="8" id="KW-0653">Protein transport</keyword>
<evidence type="ECO:0000256" key="11">
    <source>
        <dbReference type="SAM" id="Coils"/>
    </source>
</evidence>
<dbReference type="NCBIfam" id="TIGR02473">
    <property type="entry name" value="flagell_FliJ"/>
    <property type="match status" value="1"/>
</dbReference>
<dbReference type="InterPro" id="IPR012823">
    <property type="entry name" value="Flagell_FliJ"/>
</dbReference>
<evidence type="ECO:0000256" key="3">
    <source>
        <dbReference type="ARBA" id="ARBA00020392"/>
    </source>
</evidence>
<name>A0AAJ2NMW0_ALKPS</name>
<keyword evidence="6" id="KW-0145">Chemotaxis</keyword>
<feature type="coiled-coil region" evidence="11">
    <location>
        <begin position="108"/>
        <end position="135"/>
    </location>
</feature>
<reference evidence="12" key="1">
    <citation type="submission" date="2023-10" db="EMBL/GenBank/DDBJ databases">
        <title>Screening of Alkalihalophilus pseudofirmusBZ-TG-HK211 and Its Alleviation of Salt Stress on Rapeseed Growth.</title>
        <authorList>
            <person name="Zhao B."/>
            <person name="Guo T."/>
        </authorList>
    </citation>
    <scope>NUCLEOTIDE SEQUENCE</scope>
    <source>
        <strain evidence="12">BZ-TG-HK211</strain>
    </source>
</reference>
<proteinExistence type="inferred from homology"/>
<keyword evidence="11" id="KW-0175">Coiled coil</keyword>
<dbReference type="GO" id="GO:0044781">
    <property type="term" value="P:bacterial-type flagellum organization"/>
    <property type="evidence" value="ECO:0007669"/>
    <property type="project" value="UniProtKB-KW"/>
</dbReference>
<dbReference type="AlphaFoldDB" id="A0AAJ2NMW0"/>
<sequence length="147" mass="17788">MSFDFALQKVMNVKEQEQKNSKNQYTEAMNQFEQVATELYDLLKKKEDLEQAGREKVTKGVSIYELQSSQSQLLRLQHAINETQHTTQLARERMNRKQQDMVRHSIEFKKYEKMKQVKQEQFKEEQRRLENAQMDDIAIQLFQKRWN</sequence>
<dbReference type="RefSeq" id="WP_289234630.1">
    <property type="nucleotide sequence ID" value="NZ_CP117835.1"/>
</dbReference>
<dbReference type="EMBL" id="JAWJAY010000001">
    <property type="protein sequence ID" value="MDV2885273.1"/>
    <property type="molecule type" value="Genomic_DNA"/>
</dbReference>
<dbReference type="GO" id="GO:0005886">
    <property type="term" value="C:plasma membrane"/>
    <property type="evidence" value="ECO:0007669"/>
    <property type="project" value="UniProtKB-SubCell"/>
</dbReference>
<keyword evidence="7" id="KW-1005">Bacterial flagellum biogenesis</keyword>
<comment type="similarity">
    <text evidence="2">Belongs to the FliJ family.</text>
</comment>
<keyword evidence="12" id="KW-0969">Cilium</keyword>
<keyword evidence="4" id="KW-0813">Transport</keyword>
<accession>A0AAJ2NMW0</accession>
<dbReference type="GO" id="GO:0015031">
    <property type="term" value="P:protein transport"/>
    <property type="evidence" value="ECO:0007669"/>
    <property type="project" value="UniProtKB-KW"/>
</dbReference>
<dbReference type="InterPro" id="IPR053716">
    <property type="entry name" value="Flag_assembly_chemotaxis_eff"/>
</dbReference>
<evidence type="ECO:0000256" key="6">
    <source>
        <dbReference type="ARBA" id="ARBA00022500"/>
    </source>
</evidence>
<dbReference type="Gene3D" id="1.10.287.1700">
    <property type="match status" value="1"/>
</dbReference>
<comment type="caution">
    <text evidence="12">The sequence shown here is derived from an EMBL/GenBank/DDBJ whole genome shotgun (WGS) entry which is preliminary data.</text>
</comment>
<dbReference type="GO" id="GO:0071973">
    <property type="term" value="P:bacterial-type flagellum-dependent cell motility"/>
    <property type="evidence" value="ECO:0007669"/>
    <property type="project" value="InterPro"/>
</dbReference>
<evidence type="ECO:0000313" key="12">
    <source>
        <dbReference type="EMBL" id="MDV2885273.1"/>
    </source>
</evidence>
<keyword evidence="12" id="KW-0282">Flagellum</keyword>
<evidence type="ECO:0000256" key="10">
    <source>
        <dbReference type="ARBA" id="ARBA00023225"/>
    </source>
</evidence>
<evidence type="ECO:0000256" key="9">
    <source>
        <dbReference type="ARBA" id="ARBA00023136"/>
    </source>
</evidence>
<dbReference type="Proteomes" id="UP001285636">
    <property type="component" value="Unassembled WGS sequence"/>
</dbReference>
<protein>
    <recommendedName>
        <fullName evidence="3">Flagellar FliJ protein</fullName>
    </recommendedName>
</protein>
<evidence type="ECO:0000256" key="1">
    <source>
        <dbReference type="ARBA" id="ARBA00004413"/>
    </source>
</evidence>
<evidence type="ECO:0000313" key="13">
    <source>
        <dbReference type="Proteomes" id="UP001285636"/>
    </source>
</evidence>
<keyword evidence="10" id="KW-1006">Bacterial flagellum protein export</keyword>
<gene>
    <name evidence="12" type="primary">fliJ</name>
    <name evidence="12" type="ORF">RYX45_08765</name>
</gene>